<dbReference type="InterPro" id="IPR042242">
    <property type="entry name" value="RecO_C"/>
</dbReference>
<sequence>MNLYKTEAIVLRGYDLGEQDKVVLFYSPKYGRIRVIAKGARRVKSRFAPAIQPPSYDELIVHKSREKTLDILSECKIKYPFMKIRSSLVKFACSSYLAELITRFAADEQPCPVLFFLLLKTLFLIEEAAPGQSLNLLIRSFELKLLDISGYRPCIERCVNCGKKIEFIKSAHFSAKLGGLLCEVCKEKNDRGALTISRQLVNLMHHLLHLRMEQVYKLKVKGKIERELEMVLKSFIFHLADGEMITLPFIRNFEKLEASEFQ</sequence>
<protein>
    <recommendedName>
        <fullName evidence="2 7">DNA repair protein RecO</fullName>
    </recommendedName>
    <alternativeName>
        <fullName evidence="6 7">Recombination protein O</fullName>
    </alternativeName>
</protein>
<dbReference type="GO" id="GO:0006302">
    <property type="term" value="P:double-strand break repair"/>
    <property type="evidence" value="ECO:0007669"/>
    <property type="project" value="TreeGrafter"/>
</dbReference>
<dbReference type="SUPFAM" id="SSF57863">
    <property type="entry name" value="ArfGap/RecO-like zinc finger"/>
    <property type="match status" value="1"/>
</dbReference>
<dbReference type="Pfam" id="PF11967">
    <property type="entry name" value="RecO_N"/>
    <property type="match status" value="1"/>
</dbReference>
<dbReference type="Proteomes" id="UP000279422">
    <property type="component" value="Unassembled WGS sequence"/>
</dbReference>
<evidence type="ECO:0000256" key="6">
    <source>
        <dbReference type="ARBA" id="ARBA00033409"/>
    </source>
</evidence>
<dbReference type="HAMAP" id="MF_00201">
    <property type="entry name" value="RecO"/>
    <property type="match status" value="1"/>
</dbReference>
<comment type="similarity">
    <text evidence="1 7">Belongs to the RecO family.</text>
</comment>
<evidence type="ECO:0000256" key="5">
    <source>
        <dbReference type="ARBA" id="ARBA00023204"/>
    </source>
</evidence>
<accession>A0A497E545</accession>
<dbReference type="InterPro" id="IPR037278">
    <property type="entry name" value="ARFGAP/RecO"/>
</dbReference>
<dbReference type="AlphaFoldDB" id="A0A497E545"/>
<proteinExistence type="inferred from homology"/>
<organism evidence="9 10">
    <name type="scientific">Aerophobetes bacterium</name>
    <dbReference type="NCBI Taxonomy" id="2030807"/>
    <lineage>
        <taxon>Bacteria</taxon>
        <taxon>Candidatus Aerophobota</taxon>
    </lineage>
</organism>
<keyword evidence="4 7" id="KW-0233">DNA recombination</keyword>
<dbReference type="GO" id="GO:0043590">
    <property type="term" value="C:bacterial nucleoid"/>
    <property type="evidence" value="ECO:0007669"/>
    <property type="project" value="TreeGrafter"/>
</dbReference>
<feature type="domain" description="DNA replication/recombination mediator RecO N-terminal" evidence="8">
    <location>
        <begin position="1"/>
        <end position="81"/>
    </location>
</feature>
<evidence type="ECO:0000256" key="2">
    <source>
        <dbReference type="ARBA" id="ARBA00021310"/>
    </source>
</evidence>
<evidence type="ECO:0000256" key="4">
    <source>
        <dbReference type="ARBA" id="ARBA00023172"/>
    </source>
</evidence>
<dbReference type="NCBIfam" id="TIGR00613">
    <property type="entry name" value="reco"/>
    <property type="match status" value="1"/>
</dbReference>
<dbReference type="EMBL" id="QMPZ01000014">
    <property type="protein sequence ID" value="RLE10207.1"/>
    <property type="molecule type" value="Genomic_DNA"/>
</dbReference>
<keyword evidence="3 7" id="KW-0227">DNA damage</keyword>
<evidence type="ECO:0000256" key="1">
    <source>
        <dbReference type="ARBA" id="ARBA00007452"/>
    </source>
</evidence>
<dbReference type="InterPro" id="IPR012340">
    <property type="entry name" value="NA-bd_OB-fold"/>
</dbReference>
<dbReference type="SUPFAM" id="SSF50249">
    <property type="entry name" value="Nucleic acid-binding proteins"/>
    <property type="match status" value="1"/>
</dbReference>
<evidence type="ECO:0000313" key="10">
    <source>
        <dbReference type="Proteomes" id="UP000279422"/>
    </source>
</evidence>
<dbReference type="InterPro" id="IPR003717">
    <property type="entry name" value="RecO"/>
</dbReference>
<evidence type="ECO:0000256" key="7">
    <source>
        <dbReference type="HAMAP-Rule" id="MF_00201"/>
    </source>
</evidence>
<dbReference type="InterPro" id="IPR022572">
    <property type="entry name" value="DNA_rep/recomb_RecO_N"/>
</dbReference>
<dbReference type="Gene3D" id="1.20.1440.120">
    <property type="entry name" value="Recombination protein O, C-terminal domain"/>
    <property type="match status" value="1"/>
</dbReference>
<reference evidence="9 10" key="1">
    <citation type="submission" date="2018-06" db="EMBL/GenBank/DDBJ databases">
        <title>Extensive metabolic versatility and redundancy in microbially diverse, dynamic hydrothermal sediments.</title>
        <authorList>
            <person name="Dombrowski N."/>
            <person name="Teske A."/>
            <person name="Baker B.J."/>
        </authorList>
    </citation>
    <scope>NUCLEOTIDE SEQUENCE [LARGE SCALE GENOMIC DNA]</scope>
    <source>
        <strain evidence="9">B47_G16</strain>
    </source>
</reference>
<gene>
    <name evidence="7 9" type="primary">recO</name>
    <name evidence="9" type="ORF">DRJ00_02090</name>
</gene>
<name>A0A497E545_UNCAE</name>
<keyword evidence="5 7" id="KW-0234">DNA repair</keyword>
<comment type="caution">
    <text evidence="9">The sequence shown here is derived from an EMBL/GenBank/DDBJ whole genome shotgun (WGS) entry which is preliminary data.</text>
</comment>
<evidence type="ECO:0000313" key="9">
    <source>
        <dbReference type="EMBL" id="RLE10207.1"/>
    </source>
</evidence>
<dbReference type="GO" id="GO:0006310">
    <property type="term" value="P:DNA recombination"/>
    <property type="evidence" value="ECO:0007669"/>
    <property type="project" value="UniProtKB-UniRule"/>
</dbReference>
<dbReference type="Gene3D" id="2.40.50.140">
    <property type="entry name" value="Nucleic acid-binding proteins"/>
    <property type="match status" value="1"/>
</dbReference>
<dbReference type="Pfam" id="PF02565">
    <property type="entry name" value="RecO_C"/>
    <property type="match status" value="1"/>
</dbReference>
<evidence type="ECO:0000256" key="3">
    <source>
        <dbReference type="ARBA" id="ARBA00022763"/>
    </source>
</evidence>
<dbReference type="PANTHER" id="PTHR33991">
    <property type="entry name" value="DNA REPAIR PROTEIN RECO"/>
    <property type="match status" value="1"/>
</dbReference>
<dbReference type="PANTHER" id="PTHR33991:SF1">
    <property type="entry name" value="DNA REPAIR PROTEIN RECO"/>
    <property type="match status" value="1"/>
</dbReference>
<comment type="function">
    <text evidence="7">Involved in DNA repair and RecF pathway recombination.</text>
</comment>
<evidence type="ECO:0000259" key="8">
    <source>
        <dbReference type="Pfam" id="PF11967"/>
    </source>
</evidence>